<dbReference type="PATRIC" id="fig|1316928.3.peg.1085"/>
<comment type="caution">
    <text evidence="2">The sequence shown here is derived from an EMBL/GenBank/DDBJ whole genome shotgun (WGS) entry which is preliminary data.</text>
</comment>
<evidence type="ECO:0000313" key="2">
    <source>
        <dbReference type="EMBL" id="EON33778.1"/>
    </source>
</evidence>
<proteinExistence type="predicted"/>
<reference evidence="2 3" key="1">
    <citation type="journal article" date="2013" name="Genome Announc.">
        <title>Draft Genome Sequence of a Benzothiophene-Desulfurizing Bacterium, Gordona terrae Strain C-6.</title>
        <authorList>
            <person name="Wang W."/>
            <person name="Ma T."/>
            <person name="Ren Y."/>
            <person name="Li G."/>
        </authorList>
    </citation>
    <scope>NUCLEOTIDE SEQUENCE [LARGE SCALE GENOMIC DNA]</scope>
    <source>
        <strain evidence="2 3">C-6</strain>
    </source>
</reference>
<dbReference type="RefSeq" id="WP_010841547.1">
    <property type="nucleotide sequence ID" value="NZ_AQPW01000004.1"/>
</dbReference>
<name>R7YCQ4_9ACTN</name>
<sequence>MGINDHDSPSLLLNRTLTVPDYTIPRVLSDLQKERKDSEGRTRYLRRLSDEKDMSWSAQRRREFEEMKKRRSEEGAAS</sequence>
<dbReference type="Proteomes" id="UP000013569">
    <property type="component" value="Unassembled WGS sequence"/>
</dbReference>
<protein>
    <submittedName>
        <fullName evidence="2">Uncharacterized protein</fullName>
    </submittedName>
</protein>
<evidence type="ECO:0000313" key="3">
    <source>
        <dbReference type="Proteomes" id="UP000013569"/>
    </source>
</evidence>
<feature type="region of interest" description="Disordered" evidence="1">
    <location>
        <begin position="33"/>
        <end position="78"/>
    </location>
</feature>
<organism evidence="2 3">
    <name type="scientific">Gordonia terrae C-6</name>
    <dbReference type="NCBI Taxonomy" id="1316928"/>
    <lineage>
        <taxon>Bacteria</taxon>
        <taxon>Bacillati</taxon>
        <taxon>Actinomycetota</taxon>
        <taxon>Actinomycetes</taxon>
        <taxon>Mycobacteriales</taxon>
        <taxon>Gordoniaceae</taxon>
        <taxon>Gordonia</taxon>
    </lineage>
</organism>
<accession>R7YCQ4</accession>
<gene>
    <name evidence="2" type="ORF">GTC6_05407</name>
</gene>
<dbReference type="AlphaFoldDB" id="R7YCQ4"/>
<dbReference type="EMBL" id="AQPW01000004">
    <property type="protein sequence ID" value="EON33778.1"/>
    <property type="molecule type" value="Genomic_DNA"/>
</dbReference>
<dbReference type="OrthoDB" id="9900660at2"/>
<evidence type="ECO:0000256" key="1">
    <source>
        <dbReference type="SAM" id="MobiDB-lite"/>
    </source>
</evidence>